<sequence length="167" mass="19338">MITLIAAADKHNALGKGSELLWHLPEDFKHFKRLTTGHCIIMGRKTFETFPKPLPNRTHIVITRQKDYIKEEIIVVNSLEEAIEKALAIDPNPYVIGGGEIYAQALPLANVIELTRVDHIFPEADVFFPEFNTEEWELVSSEPFEKDEKHAYRFTFEKYLKKVRSKK</sequence>
<comment type="function">
    <text evidence="7 8">Key enzyme in folate metabolism. Catalyzes an essential reaction for de novo glycine and purine synthesis, and for DNA precursor synthesis.</text>
</comment>
<accession>A0ABS0SMD2</accession>
<comment type="similarity">
    <text evidence="2 8">Belongs to the dihydrofolate reductase family.</text>
</comment>
<keyword evidence="5 8" id="KW-0521">NADP</keyword>
<evidence type="ECO:0000256" key="3">
    <source>
        <dbReference type="ARBA" id="ARBA00012856"/>
    </source>
</evidence>
<comment type="pathway">
    <text evidence="1 8">Cofactor biosynthesis; tetrahydrofolate biosynthesis; 5,6,7,8-tetrahydrofolate from 7,8-dihydrofolate: step 1/1.</text>
</comment>
<keyword evidence="11" id="KW-1185">Reference proteome</keyword>
<dbReference type="EC" id="1.5.1.3" evidence="3 8"/>
<dbReference type="InterPro" id="IPR012259">
    <property type="entry name" value="DHFR"/>
</dbReference>
<evidence type="ECO:0000256" key="6">
    <source>
        <dbReference type="ARBA" id="ARBA00023002"/>
    </source>
</evidence>
<dbReference type="PROSITE" id="PS51330">
    <property type="entry name" value="DHFR_2"/>
    <property type="match status" value="1"/>
</dbReference>
<evidence type="ECO:0000256" key="8">
    <source>
        <dbReference type="PIRNR" id="PIRNR000194"/>
    </source>
</evidence>
<organism evidence="10 11">
    <name type="scientific">Capnocytophaga periodontitidis</name>
    <dbReference type="NCBI Taxonomy" id="2795027"/>
    <lineage>
        <taxon>Bacteria</taxon>
        <taxon>Pseudomonadati</taxon>
        <taxon>Bacteroidota</taxon>
        <taxon>Flavobacteriia</taxon>
        <taxon>Flavobacteriales</taxon>
        <taxon>Flavobacteriaceae</taxon>
        <taxon>Capnocytophaga</taxon>
    </lineage>
</organism>
<proteinExistence type="inferred from homology"/>
<evidence type="ECO:0000313" key="10">
    <source>
        <dbReference type="EMBL" id="MBI1646944.1"/>
    </source>
</evidence>
<keyword evidence="6 8" id="KW-0560">Oxidoreductase</keyword>
<dbReference type="SUPFAM" id="SSF53597">
    <property type="entry name" value="Dihydrofolate reductase-like"/>
    <property type="match status" value="1"/>
</dbReference>
<gene>
    <name evidence="10" type="ORF">I7X30_07730</name>
</gene>
<evidence type="ECO:0000256" key="2">
    <source>
        <dbReference type="ARBA" id="ARBA00009539"/>
    </source>
</evidence>
<name>A0ABS0SMD2_9FLAO</name>
<dbReference type="PRINTS" id="PR00070">
    <property type="entry name" value="DHFR"/>
</dbReference>
<dbReference type="Proteomes" id="UP000641139">
    <property type="component" value="Unassembled WGS sequence"/>
</dbReference>
<comment type="catalytic activity">
    <reaction evidence="8">
        <text>(6S)-5,6,7,8-tetrahydrofolate + NADP(+) = 7,8-dihydrofolate + NADPH + H(+)</text>
        <dbReference type="Rhea" id="RHEA:15009"/>
        <dbReference type="ChEBI" id="CHEBI:15378"/>
        <dbReference type="ChEBI" id="CHEBI:57451"/>
        <dbReference type="ChEBI" id="CHEBI:57453"/>
        <dbReference type="ChEBI" id="CHEBI:57783"/>
        <dbReference type="ChEBI" id="CHEBI:58349"/>
        <dbReference type="EC" id="1.5.1.3"/>
    </reaction>
</comment>
<dbReference type="RefSeq" id="WP_198466627.1">
    <property type="nucleotide sequence ID" value="NZ_JAEFDC010000005.1"/>
</dbReference>
<feature type="domain" description="DHFR" evidence="9">
    <location>
        <begin position="1"/>
        <end position="161"/>
    </location>
</feature>
<dbReference type="CDD" id="cd00209">
    <property type="entry name" value="DHFR"/>
    <property type="match status" value="1"/>
</dbReference>
<dbReference type="PIRSF" id="PIRSF000194">
    <property type="entry name" value="DHFR"/>
    <property type="match status" value="1"/>
</dbReference>
<dbReference type="Pfam" id="PF00186">
    <property type="entry name" value="DHFR_1"/>
    <property type="match status" value="1"/>
</dbReference>
<evidence type="ECO:0000256" key="7">
    <source>
        <dbReference type="ARBA" id="ARBA00025067"/>
    </source>
</evidence>
<comment type="caution">
    <text evidence="10">The sequence shown here is derived from an EMBL/GenBank/DDBJ whole genome shotgun (WGS) entry which is preliminary data.</text>
</comment>
<reference evidence="10 11" key="1">
    <citation type="journal article" date="2021" name="Int. J. Syst. Evol. Microbiol.">
        <title>Capnocytophaga periodontitidis sp. nov., isolated from subgingival plaque of periodontitis patient.</title>
        <authorList>
            <person name="Zhang Y."/>
            <person name="Qiao D."/>
            <person name="Shi W."/>
            <person name="Wu D."/>
            <person name="Cai M."/>
        </authorList>
    </citation>
    <scope>NUCLEOTIDE SEQUENCE [LARGE SCALE GENOMIC DNA]</scope>
    <source>
        <strain evidence="10 11">051621</strain>
    </source>
</reference>
<evidence type="ECO:0000259" key="9">
    <source>
        <dbReference type="PROSITE" id="PS51330"/>
    </source>
</evidence>
<dbReference type="PANTHER" id="PTHR48069">
    <property type="entry name" value="DIHYDROFOLATE REDUCTASE"/>
    <property type="match status" value="1"/>
</dbReference>
<dbReference type="PANTHER" id="PTHR48069:SF3">
    <property type="entry name" value="DIHYDROFOLATE REDUCTASE"/>
    <property type="match status" value="1"/>
</dbReference>
<dbReference type="InterPro" id="IPR001796">
    <property type="entry name" value="DHFR_dom"/>
</dbReference>
<dbReference type="InterPro" id="IPR024072">
    <property type="entry name" value="DHFR-like_dom_sf"/>
</dbReference>
<evidence type="ECO:0000313" key="11">
    <source>
        <dbReference type="Proteomes" id="UP000641139"/>
    </source>
</evidence>
<evidence type="ECO:0000256" key="1">
    <source>
        <dbReference type="ARBA" id="ARBA00004903"/>
    </source>
</evidence>
<evidence type="ECO:0000256" key="5">
    <source>
        <dbReference type="ARBA" id="ARBA00022857"/>
    </source>
</evidence>
<dbReference type="Gene3D" id="3.40.430.10">
    <property type="entry name" value="Dihydrofolate Reductase, subunit A"/>
    <property type="match status" value="1"/>
</dbReference>
<dbReference type="EMBL" id="JAEFDC010000005">
    <property type="protein sequence ID" value="MBI1646944.1"/>
    <property type="molecule type" value="Genomic_DNA"/>
</dbReference>
<keyword evidence="4 8" id="KW-0554">One-carbon metabolism</keyword>
<evidence type="ECO:0000256" key="4">
    <source>
        <dbReference type="ARBA" id="ARBA00022563"/>
    </source>
</evidence>
<protein>
    <recommendedName>
        <fullName evidence="3 8">Dihydrofolate reductase</fullName>
        <ecNumber evidence="3 8">1.5.1.3</ecNumber>
    </recommendedName>
</protein>